<dbReference type="OrthoDB" id="269227at2759"/>
<dbReference type="PANTHER" id="PTHR11552:SF188">
    <property type="entry name" value="NEITHER INACTIVATION NOR AFTERPOTENTIAL PROTEIN G"/>
    <property type="match status" value="1"/>
</dbReference>
<feature type="domain" description="Glucose-methanol-choline oxidoreductase N-terminal" evidence="3">
    <location>
        <begin position="733"/>
        <end position="747"/>
    </location>
</feature>
<comment type="similarity">
    <text evidence="1">Belongs to the GMC oxidoreductase family.</text>
</comment>
<reference evidence="4" key="2">
    <citation type="submission" date="2022-10" db="EMBL/GenBank/DDBJ databases">
        <authorList>
            <consortium name="ENA_rothamsted_submissions"/>
            <consortium name="culmorum"/>
            <person name="King R."/>
        </authorList>
    </citation>
    <scope>NUCLEOTIDE SEQUENCE</scope>
</reference>
<evidence type="ECO:0000313" key="4">
    <source>
        <dbReference type="EMBL" id="CAG9804118.1"/>
    </source>
</evidence>
<dbReference type="Pfam" id="PF05199">
    <property type="entry name" value="GMC_oxred_C"/>
    <property type="match status" value="1"/>
</dbReference>
<dbReference type="Gene3D" id="3.80.10.10">
    <property type="entry name" value="Ribonuclease Inhibitor"/>
    <property type="match status" value="2"/>
</dbReference>
<dbReference type="SUPFAM" id="SSF54373">
    <property type="entry name" value="FAD-linked reductases, C-terminal domain"/>
    <property type="match status" value="1"/>
</dbReference>
<dbReference type="InterPro" id="IPR036188">
    <property type="entry name" value="FAD/NAD-bd_sf"/>
</dbReference>
<reference evidence="4" key="1">
    <citation type="submission" date="2022-01" db="EMBL/GenBank/DDBJ databases">
        <authorList>
            <person name="King R."/>
        </authorList>
    </citation>
    <scope>NUCLEOTIDE SEQUENCE</scope>
</reference>
<dbReference type="EMBL" id="OU895878">
    <property type="protein sequence ID" value="CAG9804118.1"/>
    <property type="molecule type" value="Genomic_DNA"/>
</dbReference>
<dbReference type="GO" id="GO:0016614">
    <property type="term" value="F:oxidoreductase activity, acting on CH-OH group of donors"/>
    <property type="evidence" value="ECO:0007669"/>
    <property type="project" value="InterPro"/>
</dbReference>
<dbReference type="PROSITE" id="PS51450">
    <property type="entry name" value="LRR"/>
    <property type="match status" value="1"/>
</dbReference>
<gene>
    <name evidence="4" type="ORF">CHIRRI_LOCUS7011</name>
</gene>
<proteinExistence type="inferred from homology"/>
<keyword evidence="5" id="KW-1185">Reference proteome</keyword>
<sequence length="1031" mass="118157">MRVNNLREITSQSFKGLMMLEELYLSENAIFDIERDSFRSMENLHMIDLSENCFFRLKPHIFIRNYHLIDIYLNYNYLNELPILMPSSQFIRNLNVTGNRLTNMTSLIYYTNIQSLNLSENNFTSINIRGQMIDAVEKESDGSFISSSESEEDDDYNRNNNKGNMQHRRHRAPSSFQHPENPMNRRMNSNIDDRLSNPLPDLVGMRYKRAVARTSIDFEYNSNIQYLMDIFRPGRISEEAVQSLIKISLNENVSENLKVMIDVAIDYYKNQNPYQFRHEISKINDNEEGNEKFTVASFVYFLRNSIRSQTRRMSRNVNERLHLQLSYQQLEQLYKYSRINQMEYFTCRNCSLHSIDFLVQFTKLKYVDVSNNMIKSVDCKQLVSLKQLEYLLASDNNIVSLNFTSMLKTWSKLHVLNLNNNPELSCDLVRKMQNSAYYLYKVFKLQVNKLILATLLTGLIAIAYKLIFDYEYIPNLVSIDVIKDRYYDFIIIGSGTSGSVLAYELSKHSNYTVLLIEAGGIFNGLSIIPILSTMMQGTEMDWQLKSAPQLYSSRGLKNEQQCLSRGKGVGGSNQLNYLLHFSGIPGDFDEWRKAGAVNWSYDNLKCYLHRHEMNDNGKCENDSDSPKLSIVEMENESPLTRAFTKAKKELKANFNPNVTLNLSKFTTRKGVRHTVFHEYLRRAYKHKNLSIVVHARVEKIEFNENKEAISVKIVTQSQVTRVNVRKEVILAAGTFHSPHILKRSGIGDKNELKKFGIDLIHDSQAVGENLFDHMNFPLFVSITESATVTKDKILSAREIYRYLVDGAGILSTTAVIGSGRLNDYGLILFGTGSADEKTLKHVANFKTDVFRAFFPLYANSSQEGFIALSTCYMPKSRGRIMLNPKTFGNDFLIDPQYLKEDYDIECMINAIRLNIRLIKSDAFQAIGATIHFPKLRQCQNFGPFDEPNFEPSDRYLECLLRHAALTAHHPGGTCAIGSVVDNDLNVIGVKKLRVIDGSVFPLPLSGYPNSAIVAVAERASKLILNGELKNN</sequence>
<dbReference type="InterPro" id="IPR001611">
    <property type="entry name" value="Leu-rich_rpt"/>
</dbReference>
<dbReference type="Gene3D" id="3.30.560.10">
    <property type="entry name" value="Glucose Oxidase, domain 3"/>
    <property type="match status" value="1"/>
</dbReference>
<dbReference type="Pfam" id="PF00732">
    <property type="entry name" value="GMC_oxred_N"/>
    <property type="match status" value="1"/>
</dbReference>
<dbReference type="InterPro" id="IPR000172">
    <property type="entry name" value="GMC_OxRdtase_N"/>
</dbReference>
<name>A0A9N9RUR2_9DIPT</name>
<evidence type="ECO:0000256" key="1">
    <source>
        <dbReference type="ARBA" id="ARBA00010790"/>
    </source>
</evidence>
<dbReference type="InterPro" id="IPR012132">
    <property type="entry name" value="GMC_OxRdtase"/>
</dbReference>
<dbReference type="Gene3D" id="3.50.50.60">
    <property type="entry name" value="FAD/NAD(P)-binding domain"/>
    <property type="match status" value="1"/>
</dbReference>
<dbReference type="GO" id="GO:0050660">
    <property type="term" value="F:flavin adenine dinucleotide binding"/>
    <property type="evidence" value="ECO:0007669"/>
    <property type="project" value="InterPro"/>
</dbReference>
<dbReference type="InterPro" id="IPR007867">
    <property type="entry name" value="GMC_OxRtase_C"/>
</dbReference>
<dbReference type="PANTHER" id="PTHR11552">
    <property type="entry name" value="GLUCOSE-METHANOL-CHOLINE GMC OXIDOREDUCTASE"/>
    <property type="match status" value="1"/>
</dbReference>
<dbReference type="SUPFAM" id="SSF51905">
    <property type="entry name" value="FAD/NAD(P)-binding domain"/>
    <property type="match status" value="1"/>
</dbReference>
<dbReference type="Proteomes" id="UP001153620">
    <property type="component" value="Chromosome 2"/>
</dbReference>
<accession>A0A9N9RUR2</accession>
<feature type="region of interest" description="Disordered" evidence="2">
    <location>
        <begin position="141"/>
        <end position="184"/>
    </location>
</feature>
<evidence type="ECO:0000313" key="5">
    <source>
        <dbReference type="Proteomes" id="UP001153620"/>
    </source>
</evidence>
<protein>
    <recommendedName>
        <fullName evidence="3">Glucose-methanol-choline oxidoreductase N-terminal domain-containing protein</fullName>
    </recommendedName>
</protein>
<dbReference type="AlphaFoldDB" id="A0A9N9RUR2"/>
<evidence type="ECO:0000256" key="2">
    <source>
        <dbReference type="SAM" id="MobiDB-lite"/>
    </source>
</evidence>
<evidence type="ECO:0000259" key="3">
    <source>
        <dbReference type="PROSITE" id="PS00624"/>
    </source>
</evidence>
<dbReference type="SUPFAM" id="SSF52058">
    <property type="entry name" value="L domain-like"/>
    <property type="match status" value="1"/>
</dbReference>
<dbReference type="PROSITE" id="PS00624">
    <property type="entry name" value="GMC_OXRED_2"/>
    <property type="match status" value="1"/>
</dbReference>
<dbReference type="Pfam" id="PF13855">
    <property type="entry name" value="LRR_8"/>
    <property type="match status" value="1"/>
</dbReference>
<dbReference type="InterPro" id="IPR032675">
    <property type="entry name" value="LRR_dom_sf"/>
</dbReference>
<organism evidence="4 5">
    <name type="scientific">Chironomus riparius</name>
    <dbReference type="NCBI Taxonomy" id="315576"/>
    <lineage>
        <taxon>Eukaryota</taxon>
        <taxon>Metazoa</taxon>
        <taxon>Ecdysozoa</taxon>
        <taxon>Arthropoda</taxon>
        <taxon>Hexapoda</taxon>
        <taxon>Insecta</taxon>
        <taxon>Pterygota</taxon>
        <taxon>Neoptera</taxon>
        <taxon>Endopterygota</taxon>
        <taxon>Diptera</taxon>
        <taxon>Nematocera</taxon>
        <taxon>Chironomoidea</taxon>
        <taxon>Chironomidae</taxon>
        <taxon>Chironominae</taxon>
        <taxon>Chironomus</taxon>
    </lineage>
</organism>